<dbReference type="GO" id="GO:0004144">
    <property type="term" value="F:diacylglycerol O-acyltransferase activity"/>
    <property type="evidence" value="ECO:0007669"/>
    <property type="project" value="InterPro"/>
</dbReference>
<dbReference type="InterPro" id="IPR004255">
    <property type="entry name" value="O-acyltransferase_WSD1_N"/>
</dbReference>
<keyword evidence="4" id="KW-1185">Reference proteome</keyword>
<protein>
    <recommendedName>
        <fullName evidence="2">O-acyltransferase WSD1-like N-terminal domain-containing protein</fullName>
    </recommendedName>
</protein>
<keyword evidence="1" id="KW-0472">Membrane</keyword>
<dbReference type="Pfam" id="PF03007">
    <property type="entry name" value="WS_DGAT_cat"/>
    <property type="match status" value="1"/>
</dbReference>
<evidence type="ECO:0000313" key="4">
    <source>
        <dbReference type="Proteomes" id="UP000708208"/>
    </source>
</evidence>
<accession>A0A8J2PUF9</accession>
<dbReference type="EMBL" id="CAJVCH010571524">
    <property type="protein sequence ID" value="CAG7837750.1"/>
    <property type="molecule type" value="Genomic_DNA"/>
</dbReference>
<gene>
    <name evidence="3" type="ORF">AFUS01_LOCUS46814</name>
</gene>
<evidence type="ECO:0000259" key="2">
    <source>
        <dbReference type="Pfam" id="PF03007"/>
    </source>
</evidence>
<dbReference type="GO" id="GO:0045017">
    <property type="term" value="P:glycerolipid biosynthetic process"/>
    <property type="evidence" value="ECO:0007669"/>
    <property type="project" value="InterPro"/>
</dbReference>
<feature type="domain" description="O-acyltransferase WSD1-like N-terminal" evidence="2">
    <location>
        <begin position="122"/>
        <end position="215"/>
    </location>
</feature>
<reference evidence="3" key="1">
    <citation type="submission" date="2021-06" db="EMBL/GenBank/DDBJ databases">
        <authorList>
            <person name="Hodson N. C."/>
            <person name="Mongue J. A."/>
            <person name="Jaron S. K."/>
        </authorList>
    </citation>
    <scope>NUCLEOTIDE SEQUENCE</scope>
</reference>
<organism evidence="3 4">
    <name type="scientific">Allacma fusca</name>
    <dbReference type="NCBI Taxonomy" id="39272"/>
    <lineage>
        <taxon>Eukaryota</taxon>
        <taxon>Metazoa</taxon>
        <taxon>Ecdysozoa</taxon>
        <taxon>Arthropoda</taxon>
        <taxon>Hexapoda</taxon>
        <taxon>Collembola</taxon>
        <taxon>Symphypleona</taxon>
        <taxon>Sminthuridae</taxon>
        <taxon>Allacma</taxon>
    </lineage>
</organism>
<name>A0A8J2PUF9_9HEXA</name>
<keyword evidence="1" id="KW-1133">Transmembrane helix</keyword>
<evidence type="ECO:0000256" key="1">
    <source>
        <dbReference type="SAM" id="Phobius"/>
    </source>
</evidence>
<comment type="caution">
    <text evidence="3">The sequence shown here is derived from an EMBL/GenBank/DDBJ whole genome shotgun (WGS) entry which is preliminary data.</text>
</comment>
<evidence type="ECO:0000313" key="3">
    <source>
        <dbReference type="EMBL" id="CAG7837750.1"/>
    </source>
</evidence>
<dbReference type="Proteomes" id="UP000708208">
    <property type="component" value="Unassembled WGS sequence"/>
</dbReference>
<keyword evidence="1" id="KW-0812">Transmembrane</keyword>
<feature type="transmembrane region" description="Helical" evidence="1">
    <location>
        <begin position="242"/>
        <end position="262"/>
    </location>
</feature>
<proteinExistence type="predicted"/>
<sequence>MSRCSTFVTFLIYDPLKILVSVLVTVFLVLPVIVIVFGSNAIVRLFVSCYLHLQFDGKVRLVSDGKDGIFCHLRKVYLRTLLEYDLPFDIEKFEKLIKNNLLSDGGGSSGTKDAYGWKMRQVITQQCGYFCWKEDENFTWSNHCRTLSTEKPVSRKQLLNIIDGLSDDLGELQPQWEVIYIPNIENKRFGILVNFHHGYSDGLALITMIAERLSPVKPFPYVLNPLVNTVPWQTRLLFDVKVYLFLGWAVLKLYLFLGWAVLKRFIRSRKNQDMKAFASVDELDEGIPEHCHLAKVDLPSDTIKTIRNMANVPIPAILISIYTKSLETILISRGDTVPKEIACGYTVTKFPYKKELSNRMVLIETEASVHKYGLDDNLVSSLEETATGLSKSFDECYATHDFSMVGKLPCKFIKVPRIAPGWFLHANIPFARKPVKIGGAVPVAVSAWPTLIRGYPYQLVASNISYGKTISACLIAKASKFSLEEMDELVKQLPRQLKALERYVCQQAHATMNDQDFDCLPARTSHICLHNAK</sequence>
<dbReference type="AlphaFoldDB" id="A0A8J2PUF9"/>
<dbReference type="OrthoDB" id="619536at2759"/>
<feature type="transmembrane region" description="Helical" evidence="1">
    <location>
        <begin position="18"/>
        <end position="43"/>
    </location>
</feature>